<dbReference type="InterPro" id="IPR036852">
    <property type="entry name" value="Peptidase_S8/S53_dom_sf"/>
</dbReference>
<dbReference type="Pfam" id="PF00082">
    <property type="entry name" value="Peptidase_S8"/>
    <property type="match status" value="1"/>
</dbReference>
<dbReference type="InterPro" id="IPR010259">
    <property type="entry name" value="S8pro/Inhibitor_I9"/>
</dbReference>
<dbReference type="InterPro" id="IPR023827">
    <property type="entry name" value="Peptidase_S8_Asp-AS"/>
</dbReference>
<dbReference type="Gene3D" id="3.30.70.80">
    <property type="entry name" value="Peptidase S8 propeptide/proteinase inhibitor I9"/>
    <property type="match status" value="1"/>
</dbReference>
<dbReference type="InterPro" id="IPR000209">
    <property type="entry name" value="Peptidase_S8/S53_dom"/>
</dbReference>
<feature type="active site" description="Charge relay system" evidence="5">
    <location>
        <position position="176"/>
    </location>
</feature>
<keyword evidence="4 5" id="KW-0720">Serine protease</keyword>
<evidence type="ECO:0000256" key="6">
    <source>
        <dbReference type="RuleBase" id="RU003355"/>
    </source>
</evidence>
<evidence type="ECO:0000313" key="11">
    <source>
        <dbReference type="Proteomes" id="UP000612746"/>
    </source>
</evidence>
<dbReference type="PANTHER" id="PTHR43806:SF11">
    <property type="entry name" value="CEREVISIN-RELATED"/>
    <property type="match status" value="1"/>
</dbReference>
<feature type="domain" description="Peptidase S8/S53" evidence="8">
    <location>
        <begin position="167"/>
        <end position="412"/>
    </location>
</feature>
<evidence type="ECO:0000256" key="2">
    <source>
        <dbReference type="ARBA" id="ARBA00022670"/>
    </source>
</evidence>
<dbReference type="InterPro" id="IPR015500">
    <property type="entry name" value="Peptidase_S8_subtilisin-rel"/>
</dbReference>
<dbReference type="InterPro" id="IPR023828">
    <property type="entry name" value="Peptidase_S8_Ser-AS"/>
</dbReference>
<dbReference type="GO" id="GO:0004252">
    <property type="term" value="F:serine-type endopeptidase activity"/>
    <property type="evidence" value="ECO:0007669"/>
    <property type="project" value="UniProtKB-UniRule"/>
</dbReference>
<dbReference type="OrthoDB" id="206201at2759"/>
<dbReference type="PRINTS" id="PR00723">
    <property type="entry name" value="SUBTILISIN"/>
</dbReference>
<keyword evidence="7" id="KW-0732">Signal</keyword>
<gene>
    <name evidence="10" type="ORF">INT44_004085</name>
</gene>
<evidence type="ECO:0000259" key="8">
    <source>
        <dbReference type="Pfam" id="PF00082"/>
    </source>
</evidence>
<keyword evidence="2 5" id="KW-0645">Protease</keyword>
<accession>A0A8H7QAK8</accession>
<dbReference type="InterPro" id="IPR050131">
    <property type="entry name" value="Peptidase_S8_subtilisin-like"/>
</dbReference>
<dbReference type="SUPFAM" id="SSF52743">
    <property type="entry name" value="Subtilisin-like"/>
    <property type="match status" value="1"/>
</dbReference>
<feature type="active site" description="Charge relay system" evidence="5">
    <location>
        <position position="373"/>
    </location>
</feature>
<dbReference type="InterPro" id="IPR022398">
    <property type="entry name" value="Peptidase_S8_His-AS"/>
</dbReference>
<evidence type="ECO:0000256" key="1">
    <source>
        <dbReference type="ARBA" id="ARBA00011073"/>
    </source>
</evidence>
<evidence type="ECO:0000313" key="10">
    <source>
        <dbReference type="EMBL" id="KAG2188943.1"/>
    </source>
</evidence>
<evidence type="ECO:0008006" key="12">
    <source>
        <dbReference type="Google" id="ProtNLM"/>
    </source>
</evidence>
<dbReference type="PROSITE" id="PS00137">
    <property type="entry name" value="SUBTILASE_HIS"/>
    <property type="match status" value="1"/>
</dbReference>
<dbReference type="AlphaFoldDB" id="A0A8H7QAK8"/>
<dbReference type="InterPro" id="IPR037045">
    <property type="entry name" value="S8pro/Inhibitor_I9_sf"/>
</dbReference>
<dbReference type="Pfam" id="PF05922">
    <property type="entry name" value="Inhibitor_I9"/>
    <property type="match status" value="1"/>
</dbReference>
<dbReference type="PROSITE" id="PS00138">
    <property type="entry name" value="SUBTILASE_SER"/>
    <property type="match status" value="1"/>
</dbReference>
<feature type="active site" description="Charge relay system" evidence="5">
    <location>
        <position position="208"/>
    </location>
</feature>
<sequence>MVKTTFIAAAVALLSTYVAAVPVMDYSYDTGRLAPLYIADDAEALADSYIVVLKNHVNSENAMQHCHWVRALHNENSIMAELLDTNAAHGIKHAFDLPKLKGYSGKFSKETLDKIRQSEDVAYIERDTVVYASELERNAPWGLARVSHREPLNLRTFSKYNYEAEGGEGVKVYVIDTGINVKHVDFDGRAEWGATIPDGDPDEDGNGHGSHCAGTIAGKRYGVAKKAKPVAVKVLRSNGSGSMSDVVKGVEWATEQHLIDQDEAEKAKKKYKGAVANMSLGGGKSRALDDAVDGAVEEGVVFAVAAGNDNRDACNYSPAASPLAITVGASTITDERAYFSNFGKCVDVFAPGLDITSIWIGSDHATNKISGTSMASPHVAGLAAYFLSLAEGKVTPKQIKDQILELATKNALATLPKDTVNLLIFNNFTSTGLY</sequence>
<comment type="caution">
    <text evidence="10">The sequence shown here is derived from an EMBL/GenBank/DDBJ whole genome shotgun (WGS) entry which is preliminary data.</text>
</comment>
<organism evidence="10 11">
    <name type="scientific">Umbelopsis vinacea</name>
    <dbReference type="NCBI Taxonomy" id="44442"/>
    <lineage>
        <taxon>Eukaryota</taxon>
        <taxon>Fungi</taxon>
        <taxon>Fungi incertae sedis</taxon>
        <taxon>Mucoromycota</taxon>
        <taxon>Mucoromycotina</taxon>
        <taxon>Umbelopsidomycetes</taxon>
        <taxon>Umbelopsidales</taxon>
        <taxon>Umbelopsidaceae</taxon>
        <taxon>Umbelopsis</taxon>
    </lineage>
</organism>
<name>A0A8H7QAK8_9FUNG</name>
<dbReference type="PROSITE" id="PS00136">
    <property type="entry name" value="SUBTILASE_ASP"/>
    <property type="match status" value="1"/>
</dbReference>
<evidence type="ECO:0000259" key="9">
    <source>
        <dbReference type="Pfam" id="PF05922"/>
    </source>
</evidence>
<dbReference type="GO" id="GO:0006508">
    <property type="term" value="P:proteolysis"/>
    <property type="evidence" value="ECO:0007669"/>
    <property type="project" value="UniProtKB-KW"/>
</dbReference>
<comment type="similarity">
    <text evidence="1 5 6">Belongs to the peptidase S8 family.</text>
</comment>
<dbReference type="FunFam" id="3.40.50.200:FF:000007">
    <property type="entry name" value="Subtilisin-like serine protease"/>
    <property type="match status" value="1"/>
</dbReference>
<dbReference type="EMBL" id="JAEPRA010000001">
    <property type="protein sequence ID" value="KAG2188943.1"/>
    <property type="molecule type" value="Genomic_DNA"/>
</dbReference>
<evidence type="ECO:0000256" key="3">
    <source>
        <dbReference type="ARBA" id="ARBA00022801"/>
    </source>
</evidence>
<dbReference type="Proteomes" id="UP000612746">
    <property type="component" value="Unassembled WGS sequence"/>
</dbReference>
<reference evidence="10" key="1">
    <citation type="submission" date="2020-12" db="EMBL/GenBank/DDBJ databases">
        <title>Metabolic potential, ecology and presence of endohyphal bacteria is reflected in genomic diversity of Mucoromycotina.</title>
        <authorList>
            <person name="Muszewska A."/>
            <person name="Okrasinska A."/>
            <person name="Steczkiewicz K."/>
            <person name="Drgas O."/>
            <person name="Orlowska M."/>
            <person name="Perlinska-Lenart U."/>
            <person name="Aleksandrzak-Piekarczyk T."/>
            <person name="Szatraj K."/>
            <person name="Zielenkiewicz U."/>
            <person name="Pilsyk S."/>
            <person name="Malc E."/>
            <person name="Mieczkowski P."/>
            <person name="Kruszewska J.S."/>
            <person name="Biernat P."/>
            <person name="Pawlowska J."/>
        </authorList>
    </citation>
    <scope>NUCLEOTIDE SEQUENCE</scope>
    <source>
        <strain evidence="10">WA0000051536</strain>
    </source>
</reference>
<dbReference type="InterPro" id="IPR034193">
    <property type="entry name" value="PCSK9_ProteinaseK-like"/>
</dbReference>
<keyword evidence="3 5" id="KW-0378">Hydrolase</keyword>
<feature type="chain" id="PRO_5034570292" description="Serine protease" evidence="7">
    <location>
        <begin position="21"/>
        <end position="434"/>
    </location>
</feature>
<evidence type="ECO:0000256" key="5">
    <source>
        <dbReference type="PROSITE-ProRule" id="PRU01240"/>
    </source>
</evidence>
<feature type="signal peptide" evidence="7">
    <location>
        <begin position="1"/>
        <end position="20"/>
    </location>
</feature>
<evidence type="ECO:0000256" key="7">
    <source>
        <dbReference type="SAM" id="SignalP"/>
    </source>
</evidence>
<feature type="domain" description="Inhibitor I9" evidence="9">
    <location>
        <begin position="48"/>
        <end position="131"/>
    </location>
</feature>
<dbReference type="CDD" id="cd04077">
    <property type="entry name" value="Peptidases_S8_PCSK9_ProteinaseK_like"/>
    <property type="match status" value="1"/>
</dbReference>
<protein>
    <recommendedName>
        <fullName evidence="12">Serine protease</fullName>
    </recommendedName>
</protein>
<keyword evidence="11" id="KW-1185">Reference proteome</keyword>
<proteinExistence type="inferred from homology"/>
<dbReference type="Gene3D" id="3.40.50.200">
    <property type="entry name" value="Peptidase S8/S53 domain"/>
    <property type="match status" value="1"/>
</dbReference>
<dbReference type="PANTHER" id="PTHR43806">
    <property type="entry name" value="PEPTIDASE S8"/>
    <property type="match status" value="1"/>
</dbReference>
<evidence type="ECO:0000256" key="4">
    <source>
        <dbReference type="ARBA" id="ARBA00022825"/>
    </source>
</evidence>
<dbReference type="PROSITE" id="PS51892">
    <property type="entry name" value="SUBTILASE"/>
    <property type="match status" value="1"/>
</dbReference>
<dbReference type="GO" id="GO:0005615">
    <property type="term" value="C:extracellular space"/>
    <property type="evidence" value="ECO:0007669"/>
    <property type="project" value="TreeGrafter"/>
</dbReference>